<feature type="region of interest" description="Disordered" evidence="1">
    <location>
        <begin position="1"/>
        <end position="28"/>
    </location>
</feature>
<proteinExistence type="predicted"/>
<feature type="compositionally biased region" description="Low complexity" evidence="1">
    <location>
        <begin position="1"/>
        <end position="14"/>
    </location>
</feature>
<evidence type="ECO:0000313" key="3">
    <source>
        <dbReference type="Proteomes" id="UP001164743"/>
    </source>
</evidence>
<dbReference type="Proteomes" id="UP001164743">
    <property type="component" value="Chromosome 2A"/>
</dbReference>
<evidence type="ECO:0000256" key="1">
    <source>
        <dbReference type="SAM" id="MobiDB-lite"/>
    </source>
</evidence>
<evidence type="ECO:0000313" key="2">
    <source>
        <dbReference type="EMBL" id="WAQ81929.1"/>
    </source>
</evidence>
<protein>
    <submittedName>
        <fullName evidence="2">Uncharacterized protein</fullName>
    </submittedName>
</protein>
<name>A0ABY7C9V2_9BASI</name>
<organism evidence="2 3">
    <name type="scientific">Puccinia triticina</name>
    <dbReference type="NCBI Taxonomy" id="208348"/>
    <lineage>
        <taxon>Eukaryota</taxon>
        <taxon>Fungi</taxon>
        <taxon>Dikarya</taxon>
        <taxon>Basidiomycota</taxon>
        <taxon>Pucciniomycotina</taxon>
        <taxon>Pucciniomycetes</taxon>
        <taxon>Pucciniales</taxon>
        <taxon>Pucciniaceae</taxon>
        <taxon>Puccinia</taxon>
    </lineage>
</organism>
<accession>A0ABY7C9V2</accession>
<dbReference type="GeneID" id="77807138"/>
<gene>
    <name evidence="2" type="ORF">PtA15_2A242</name>
</gene>
<sequence length="54" mass="5631">MTAGFAAGGDSSSGLVSKREPSMPEPSAFRSRWAMSLRSVPALSGEQLPTVMFG</sequence>
<dbReference type="EMBL" id="CP110422">
    <property type="protein sequence ID" value="WAQ81929.1"/>
    <property type="molecule type" value="Genomic_DNA"/>
</dbReference>
<dbReference type="RefSeq" id="XP_053017484.1">
    <property type="nucleotide sequence ID" value="XM_053166243.1"/>
</dbReference>
<reference evidence="2" key="1">
    <citation type="submission" date="2022-10" db="EMBL/GenBank/DDBJ databases">
        <title>Puccinia triticina Genome sequencing and assembly.</title>
        <authorList>
            <person name="Li C."/>
        </authorList>
    </citation>
    <scope>NUCLEOTIDE SEQUENCE</scope>
    <source>
        <strain evidence="2">Pt15</strain>
    </source>
</reference>
<keyword evidence="3" id="KW-1185">Reference proteome</keyword>